<dbReference type="PANTHER" id="PTHR41391">
    <property type="entry name" value="RESTRICTION OF TELOMERE CAPPING PROTEIN 4"/>
    <property type="match status" value="1"/>
</dbReference>
<comment type="caution">
    <text evidence="10">The sequence shown here is derived from an EMBL/GenBank/DDBJ whole genome shotgun (WGS) entry which is preliminary data.</text>
</comment>
<evidence type="ECO:0000256" key="3">
    <source>
        <dbReference type="ARBA" id="ARBA00004496"/>
    </source>
</evidence>
<evidence type="ECO:0000256" key="8">
    <source>
        <dbReference type="SAM" id="MobiDB-lite"/>
    </source>
</evidence>
<feature type="compositionally biased region" description="Acidic residues" evidence="8">
    <location>
        <begin position="279"/>
        <end position="289"/>
    </location>
</feature>
<keyword evidence="6" id="KW-0963">Cytoplasm</keyword>
<evidence type="ECO:0000256" key="1">
    <source>
        <dbReference type="ARBA" id="ARBA00002738"/>
    </source>
</evidence>
<comment type="similarity">
    <text evidence="4">Belongs to the RTC4 family.</text>
</comment>
<dbReference type="PANTHER" id="PTHR41391:SF1">
    <property type="entry name" value="RESTRICTION OF TELOMERE CAPPING PROTEIN 4"/>
    <property type="match status" value="1"/>
</dbReference>
<dbReference type="Proteomes" id="UP001309876">
    <property type="component" value="Unassembled WGS sequence"/>
</dbReference>
<comment type="subcellular location">
    <subcellularLocation>
        <location evidence="3">Cytoplasm</location>
    </subcellularLocation>
    <subcellularLocation>
        <location evidence="2">Nucleus</location>
    </subcellularLocation>
</comment>
<sequence>MGNNPSYSRTYLSKSNNHFQQPLAVTSDPEVLAKRRARNNLLKQGGQRFQGRIQSLHLPKVEPSPSTVLIATSTALNPAGVMDLTIDNEVYGPPVGSSDEEEEKENQDKTSTKAVQSLPTPENTQQSSKLKRRLPSSRPDANRRESKRLKGNKDEGITSVLDEEVANIPPPSSMELFPNSSQSSQRRRGQYHKGRRPQYRASPELSQNDTENADLNVPSSAEMPRRKRQGNVKFENLSSSQTSSPRSKTSKQEIDLPASSPTRKRRQRAFALPGVQTDEGPEMNGDDSDDIAQQLFASVEPARERRGSTSSLSSLNSINGIAVDLETEARLMADDDVTDLEETVSSIHFMCPRCKRTTLKEGIELPEPCTDTKNLTGLQQQQFCYIHRMRDARLAWNKAGYPELDFATLGTSKRVQKHIKNLLPVIVRKTPSFYLKKLDEAASRSKGQGAIKHFFAEETIDLIHHGYYGPRGAKVISKAIAEDTEVVSSLKGRTRDKAVQAAGVGRYIDCVLTPEVLIKLMQEDSKEPCNGEDARKVLKESQELGRLLCGDDDEVSAEEDVDLGNDL</sequence>
<feature type="compositionally biased region" description="Polar residues" evidence="8">
    <location>
        <begin position="1"/>
        <end position="24"/>
    </location>
</feature>
<feature type="compositionally biased region" description="Polar residues" evidence="8">
    <location>
        <begin position="112"/>
        <end position="126"/>
    </location>
</feature>
<comment type="function">
    <text evidence="1">May be involved in a process influencing telomere capping.</text>
</comment>
<feature type="region of interest" description="Disordered" evidence="8">
    <location>
        <begin position="1"/>
        <end position="26"/>
    </location>
</feature>
<reference evidence="10 11" key="1">
    <citation type="submission" date="2023-08" db="EMBL/GenBank/DDBJ databases">
        <title>Black Yeasts Isolated from many extreme environments.</title>
        <authorList>
            <person name="Coleine C."/>
            <person name="Stajich J.E."/>
            <person name="Selbmann L."/>
        </authorList>
    </citation>
    <scope>NUCLEOTIDE SEQUENCE [LARGE SCALE GENOMIC DNA]</scope>
    <source>
        <strain evidence="10 11">CCFEE 5910</strain>
    </source>
</reference>
<dbReference type="SMART" id="SM01312">
    <property type="entry name" value="RTC4"/>
    <property type="match status" value="1"/>
</dbReference>
<evidence type="ECO:0000313" key="10">
    <source>
        <dbReference type="EMBL" id="KAK5087991.1"/>
    </source>
</evidence>
<dbReference type="InterPro" id="IPR028094">
    <property type="entry name" value="RTC4_C"/>
</dbReference>
<evidence type="ECO:0000313" key="11">
    <source>
        <dbReference type="Proteomes" id="UP001309876"/>
    </source>
</evidence>
<protein>
    <recommendedName>
        <fullName evidence="5">Restriction of telomere capping protein 4</fullName>
    </recommendedName>
</protein>
<dbReference type="GO" id="GO:0005634">
    <property type="term" value="C:nucleus"/>
    <property type="evidence" value="ECO:0007669"/>
    <property type="project" value="UniProtKB-SubCell"/>
</dbReference>
<feature type="compositionally biased region" description="Low complexity" evidence="8">
    <location>
        <begin position="238"/>
        <end position="247"/>
    </location>
</feature>
<evidence type="ECO:0000259" key="9">
    <source>
        <dbReference type="SMART" id="SM01312"/>
    </source>
</evidence>
<feature type="region of interest" description="Disordered" evidence="8">
    <location>
        <begin position="87"/>
        <end position="289"/>
    </location>
</feature>
<dbReference type="EMBL" id="JAVRRJ010000002">
    <property type="protein sequence ID" value="KAK5087991.1"/>
    <property type="molecule type" value="Genomic_DNA"/>
</dbReference>
<dbReference type="InterPro" id="IPR039024">
    <property type="entry name" value="RTC4"/>
</dbReference>
<dbReference type="AlphaFoldDB" id="A0AAN7YHU3"/>
<dbReference type="GO" id="GO:0005737">
    <property type="term" value="C:cytoplasm"/>
    <property type="evidence" value="ECO:0007669"/>
    <property type="project" value="UniProtKB-SubCell"/>
</dbReference>
<evidence type="ECO:0000256" key="6">
    <source>
        <dbReference type="ARBA" id="ARBA00022490"/>
    </source>
</evidence>
<evidence type="ECO:0000256" key="4">
    <source>
        <dbReference type="ARBA" id="ARBA00009461"/>
    </source>
</evidence>
<keyword evidence="7" id="KW-0539">Nucleus</keyword>
<gene>
    <name evidence="10" type="ORF">LTR05_002207</name>
</gene>
<dbReference type="Pfam" id="PF14474">
    <property type="entry name" value="RTC4"/>
    <property type="match status" value="1"/>
</dbReference>
<evidence type="ECO:0000256" key="2">
    <source>
        <dbReference type="ARBA" id="ARBA00004123"/>
    </source>
</evidence>
<evidence type="ECO:0000256" key="5">
    <source>
        <dbReference type="ARBA" id="ARBA00015162"/>
    </source>
</evidence>
<feature type="domain" description="Restriction of telomere capping protein 4 C-terminal" evidence="9">
    <location>
        <begin position="425"/>
        <end position="551"/>
    </location>
</feature>
<evidence type="ECO:0000256" key="7">
    <source>
        <dbReference type="ARBA" id="ARBA00023242"/>
    </source>
</evidence>
<proteinExistence type="inferred from homology"/>
<organism evidence="10 11">
    <name type="scientific">Lithohypha guttulata</name>
    <dbReference type="NCBI Taxonomy" id="1690604"/>
    <lineage>
        <taxon>Eukaryota</taxon>
        <taxon>Fungi</taxon>
        <taxon>Dikarya</taxon>
        <taxon>Ascomycota</taxon>
        <taxon>Pezizomycotina</taxon>
        <taxon>Eurotiomycetes</taxon>
        <taxon>Chaetothyriomycetidae</taxon>
        <taxon>Chaetothyriales</taxon>
        <taxon>Trichomeriaceae</taxon>
        <taxon>Lithohypha</taxon>
    </lineage>
</organism>
<name>A0AAN7YHU3_9EURO</name>
<feature type="compositionally biased region" description="Basic residues" evidence="8">
    <location>
        <begin position="185"/>
        <end position="198"/>
    </location>
</feature>
<accession>A0AAN7YHU3</accession>
<keyword evidence="11" id="KW-1185">Reference proteome</keyword>